<dbReference type="Proteomes" id="UP000829398">
    <property type="component" value="Chromosome 6"/>
</dbReference>
<reference evidence="2" key="1">
    <citation type="journal article" date="2023" name="Hortic. Res.">
        <title>A chromosome-level phased genome enabling allele-level studies in sweet orange: a case study on citrus Huanglongbing tolerance.</title>
        <authorList>
            <person name="Wu B."/>
            <person name="Yu Q."/>
            <person name="Deng Z."/>
            <person name="Duan Y."/>
            <person name="Luo F."/>
            <person name="Gmitter F. Jr."/>
        </authorList>
    </citation>
    <scope>NUCLEOTIDE SEQUENCE [LARGE SCALE GENOMIC DNA]</scope>
    <source>
        <strain evidence="2">cv. Valencia</strain>
    </source>
</reference>
<accession>A0ACB8JT03</accession>
<evidence type="ECO:0000313" key="2">
    <source>
        <dbReference type="Proteomes" id="UP000829398"/>
    </source>
</evidence>
<organism evidence="1 2">
    <name type="scientific">Citrus sinensis</name>
    <name type="common">Sweet orange</name>
    <name type="synonym">Citrus aurantium var. sinensis</name>
    <dbReference type="NCBI Taxonomy" id="2711"/>
    <lineage>
        <taxon>Eukaryota</taxon>
        <taxon>Viridiplantae</taxon>
        <taxon>Streptophyta</taxon>
        <taxon>Embryophyta</taxon>
        <taxon>Tracheophyta</taxon>
        <taxon>Spermatophyta</taxon>
        <taxon>Magnoliopsida</taxon>
        <taxon>eudicotyledons</taxon>
        <taxon>Gunneridae</taxon>
        <taxon>Pentapetalae</taxon>
        <taxon>rosids</taxon>
        <taxon>malvids</taxon>
        <taxon>Sapindales</taxon>
        <taxon>Rutaceae</taxon>
        <taxon>Aurantioideae</taxon>
        <taxon>Citrus</taxon>
    </lineage>
</organism>
<keyword evidence="2" id="KW-1185">Reference proteome</keyword>
<evidence type="ECO:0000313" key="1">
    <source>
        <dbReference type="EMBL" id="KAH9735698.1"/>
    </source>
</evidence>
<proteinExistence type="predicted"/>
<comment type="caution">
    <text evidence="1">The sequence shown here is derived from an EMBL/GenBank/DDBJ whole genome shotgun (WGS) entry which is preliminary data.</text>
</comment>
<keyword evidence="1" id="KW-0456">Lyase</keyword>
<protein>
    <submittedName>
        <fullName evidence="1">Pectate lyase</fullName>
    </submittedName>
</protein>
<name>A0ACB8JT03_CITSI</name>
<gene>
    <name evidence="1" type="ORF">KPL71_017833</name>
</gene>
<dbReference type="EMBL" id="CM039175">
    <property type="protein sequence ID" value="KAH9735698.1"/>
    <property type="molecule type" value="Genomic_DNA"/>
</dbReference>
<sequence length="396" mass="44707">MGNSHGHHHHHRKNRNEANSYFPHQTPTPTPPPFKFGPSDHHQHQPAAQFQNNSTMSLPYAHVDCSLRALAGQAEGFGRLAIGGLHGPLYHVTTLADDGPGSLREGCRMKEPLWIVFEVSGTIHLRSHLSVSSYKTIDGRGQRVKLTGKGLRLKECEHVIICNLEFECGKGPDADAIQIKPKSKHIWIDRCSLRDYDDGLIDITRESTDITVSRCHFSSHDKTMLIGADPSHVGDRCIRVTIHHCFFDGTRQRHPRVRYAKVHLYNNYTRNWGIYAVCASVDSQIYSQCNIYEAGQKKMAFKYLTEKASDKEEARSGCIRSEGDLFITGTQAGLMTEAGEHSMFHPSEYYPTWTVAAPTDNLKQVLQHCTGWQDIQRPADQPVAARYQTRRRELIA</sequence>